<dbReference type="AlphaFoldDB" id="A0A1H9EGL2"/>
<dbReference type="EMBL" id="FOGB01000002">
    <property type="protein sequence ID" value="SEQ24403.1"/>
    <property type="molecule type" value="Genomic_DNA"/>
</dbReference>
<gene>
    <name evidence="1" type="ORF">SAMN03080615_00871</name>
</gene>
<organism evidence="1 2">
    <name type="scientific">Amphritea atlantica</name>
    <dbReference type="NCBI Taxonomy" id="355243"/>
    <lineage>
        <taxon>Bacteria</taxon>
        <taxon>Pseudomonadati</taxon>
        <taxon>Pseudomonadota</taxon>
        <taxon>Gammaproteobacteria</taxon>
        <taxon>Oceanospirillales</taxon>
        <taxon>Oceanospirillaceae</taxon>
        <taxon>Amphritea</taxon>
    </lineage>
</organism>
<proteinExistence type="predicted"/>
<sequence length="102" mass="11602">MPFSQFEQEDRRLVLLRLLAEDADYKINSSILQRGLELYGHSVSRDKLHSEIAWLTEQDLVTEQRTGCGPHPARPRCRPGQSDCARCKTSGAGSLKENRYGR</sequence>
<protein>
    <recommendedName>
        <fullName evidence="3">ArsR family transcriptional regulator</fullName>
    </recommendedName>
</protein>
<dbReference type="Proteomes" id="UP000198749">
    <property type="component" value="Unassembled WGS sequence"/>
</dbReference>
<dbReference type="STRING" id="355243.SAMN03080615_00871"/>
<accession>A0A1H9EGL2</accession>
<dbReference type="RefSeq" id="WP_245756499.1">
    <property type="nucleotide sequence ID" value="NZ_AP025284.1"/>
</dbReference>
<name>A0A1H9EGL2_9GAMM</name>
<evidence type="ECO:0000313" key="2">
    <source>
        <dbReference type="Proteomes" id="UP000198749"/>
    </source>
</evidence>
<reference evidence="2" key="1">
    <citation type="submission" date="2016-10" db="EMBL/GenBank/DDBJ databases">
        <authorList>
            <person name="Varghese N."/>
            <person name="Submissions S."/>
        </authorList>
    </citation>
    <scope>NUCLEOTIDE SEQUENCE [LARGE SCALE GENOMIC DNA]</scope>
    <source>
        <strain evidence="2">DSM 18887</strain>
    </source>
</reference>
<evidence type="ECO:0008006" key="3">
    <source>
        <dbReference type="Google" id="ProtNLM"/>
    </source>
</evidence>
<keyword evidence="2" id="KW-1185">Reference proteome</keyword>
<evidence type="ECO:0000313" key="1">
    <source>
        <dbReference type="EMBL" id="SEQ24403.1"/>
    </source>
</evidence>